<comment type="caution">
    <text evidence="10">The sequence shown here is derived from an EMBL/GenBank/DDBJ whole genome shotgun (WGS) entry which is preliminary data.</text>
</comment>
<keyword evidence="6 8" id="KW-0460">Magnesium</keyword>
<dbReference type="InterPro" id="IPR029060">
    <property type="entry name" value="PIN-like_dom_sf"/>
</dbReference>
<evidence type="ECO:0000256" key="1">
    <source>
        <dbReference type="ARBA" id="ARBA00001946"/>
    </source>
</evidence>
<evidence type="ECO:0000313" key="11">
    <source>
        <dbReference type="Proteomes" id="UP001500279"/>
    </source>
</evidence>
<gene>
    <name evidence="10" type="primary">vapC_1</name>
    <name evidence="8" type="synonym">vapC</name>
    <name evidence="10" type="ORF">GCM10009107_13860</name>
</gene>
<evidence type="ECO:0000256" key="5">
    <source>
        <dbReference type="ARBA" id="ARBA00022801"/>
    </source>
</evidence>
<dbReference type="PANTHER" id="PTHR33653">
    <property type="entry name" value="RIBONUCLEASE VAPC2"/>
    <property type="match status" value="1"/>
</dbReference>
<evidence type="ECO:0000256" key="6">
    <source>
        <dbReference type="ARBA" id="ARBA00022842"/>
    </source>
</evidence>
<proteinExistence type="inferred from homology"/>
<accession>A0ABP3V4R2</accession>
<comment type="similarity">
    <text evidence="7 8">Belongs to the PINc/VapC protein family.</text>
</comment>
<dbReference type="Proteomes" id="UP001500279">
    <property type="component" value="Unassembled WGS sequence"/>
</dbReference>
<dbReference type="Pfam" id="PF01850">
    <property type="entry name" value="PIN"/>
    <property type="match status" value="1"/>
</dbReference>
<evidence type="ECO:0000256" key="4">
    <source>
        <dbReference type="ARBA" id="ARBA00022723"/>
    </source>
</evidence>
<evidence type="ECO:0000256" key="7">
    <source>
        <dbReference type="ARBA" id="ARBA00038093"/>
    </source>
</evidence>
<protein>
    <recommendedName>
        <fullName evidence="8">Ribonuclease VapC</fullName>
        <shortName evidence="8">RNase VapC</shortName>
        <ecNumber evidence="8">3.1.-.-</ecNumber>
    </recommendedName>
    <alternativeName>
        <fullName evidence="8">Toxin VapC</fullName>
    </alternativeName>
</protein>
<sequence length="138" mass="15118">MTLPVYMLDTDTCIFLMRGEMPALAVRVQAVPLRQQVMSAVTFAELTYGVQASAAAKRKQNQAVLDSLARHLAVLDWPQAAAPHYAEIRQDLKKRGAQLGAADLMIAAHARAMGAIVVTNNVKDFGRVKGVRVENWCK</sequence>
<evidence type="ECO:0000256" key="8">
    <source>
        <dbReference type="HAMAP-Rule" id="MF_00265"/>
    </source>
</evidence>
<feature type="domain" description="PIN" evidence="9">
    <location>
        <begin position="6"/>
        <end position="129"/>
    </location>
</feature>
<evidence type="ECO:0000313" key="10">
    <source>
        <dbReference type="EMBL" id="GAA0746399.1"/>
    </source>
</evidence>
<comment type="function">
    <text evidence="8">Toxic component of a toxin-antitoxin (TA) system. An RNase.</text>
</comment>
<dbReference type="InterPro" id="IPR050556">
    <property type="entry name" value="Type_II_TA_system_RNase"/>
</dbReference>
<dbReference type="InterPro" id="IPR022907">
    <property type="entry name" value="VapC_family"/>
</dbReference>
<dbReference type="InterPro" id="IPR002716">
    <property type="entry name" value="PIN_dom"/>
</dbReference>
<organism evidence="10 11">
    <name type="scientific">Ideonella azotifigens</name>
    <dbReference type="NCBI Taxonomy" id="513160"/>
    <lineage>
        <taxon>Bacteria</taxon>
        <taxon>Pseudomonadati</taxon>
        <taxon>Pseudomonadota</taxon>
        <taxon>Betaproteobacteria</taxon>
        <taxon>Burkholderiales</taxon>
        <taxon>Sphaerotilaceae</taxon>
        <taxon>Ideonella</taxon>
    </lineage>
</organism>
<keyword evidence="8" id="KW-0800">Toxin</keyword>
<keyword evidence="4 8" id="KW-0479">Metal-binding</keyword>
<evidence type="ECO:0000259" key="9">
    <source>
        <dbReference type="Pfam" id="PF01850"/>
    </source>
</evidence>
<dbReference type="HAMAP" id="MF_00265">
    <property type="entry name" value="VapC_Nob1"/>
    <property type="match status" value="1"/>
</dbReference>
<comment type="cofactor">
    <cofactor evidence="1 8">
        <name>Mg(2+)</name>
        <dbReference type="ChEBI" id="CHEBI:18420"/>
    </cofactor>
</comment>
<dbReference type="EMBL" id="BAAAEW010000006">
    <property type="protein sequence ID" value="GAA0746399.1"/>
    <property type="molecule type" value="Genomic_DNA"/>
</dbReference>
<dbReference type="SUPFAM" id="SSF88723">
    <property type="entry name" value="PIN domain-like"/>
    <property type="match status" value="1"/>
</dbReference>
<evidence type="ECO:0000256" key="2">
    <source>
        <dbReference type="ARBA" id="ARBA00022649"/>
    </source>
</evidence>
<feature type="binding site" evidence="8">
    <location>
        <position position="103"/>
    </location>
    <ligand>
        <name>Mg(2+)</name>
        <dbReference type="ChEBI" id="CHEBI:18420"/>
    </ligand>
</feature>
<keyword evidence="5 8" id="KW-0378">Hydrolase</keyword>
<dbReference type="RefSeq" id="WP_211361326.1">
    <property type="nucleotide sequence ID" value="NZ_VIDT01000069.1"/>
</dbReference>
<keyword evidence="2 8" id="KW-1277">Toxin-antitoxin system</keyword>
<dbReference type="CDD" id="cd09881">
    <property type="entry name" value="PIN_VapC4-5_FitB-like"/>
    <property type="match status" value="1"/>
</dbReference>
<dbReference type="EC" id="3.1.-.-" evidence="8"/>
<keyword evidence="3 8" id="KW-0540">Nuclease</keyword>
<dbReference type="PANTHER" id="PTHR33653:SF1">
    <property type="entry name" value="RIBONUCLEASE VAPC2"/>
    <property type="match status" value="1"/>
</dbReference>
<name>A0ABP3V4R2_9BURK</name>
<reference evidence="11" key="1">
    <citation type="journal article" date="2019" name="Int. J. Syst. Evol. Microbiol.">
        <title>The Global Catalogue of Microorganisms (GCM) 10K type strain sequencing project: providing services to taxonomists for standard genome sequencing and annotation.</title>
        <authorList>
            <consortium name="The Broad Institute Genomics Platform"/>
            <consortium name="The Broad Institute Genome Sequencing Center for Infectious Disease"/>
            <person name="Wu L."/>
            <person name="Ma J."/>
        </authorList>
    </citation>
    <scope>NUCLEOTIDE SEQUENCE [LARGE SCALE GENOMIC DNA]</scope>
    <source>
        <strain evidence="11">JCM 15503</strain>
    </source>
</reference>
<evidence type="ECO:0000256" key="3">
    <source>
        <dbReference type="ARBA" id="ARBA00022722"/>
    </source>
</evidence>
<keyword evidence="11" id="KW-1185">Reference proteome</keyword>
<dbReference type="Gene3D" id="3.40.50.1010">
    <property type="entry name" value="5'-nuclease"/>
    <property type="match status" value="1"/>
</dbReference>
<feature type="binding site" evidence="8">
    <location>
        <position position="9"/>
    </location>
    <ligand>
        <name>Mg(2+)</name>
        <dbReference type="ChEBI" id="CHEBI:18420"/>
    </ligand>
</feature>